<comment type="caution">
    <text evidence="1">The sequence shown here is derived from an EMBL/GenBank/DDBJ whole genome shotgun (WGS) entry which is preliminary data.</text>
</comment>
<dbReference type="Pfam" id="PF13412">
    <property type="entry name" value="HTH_24"/>
    <property type="match status" value="1"/>
</dbReference>
<dbReference type="Gene3D" id="1.10.10.10">
    <property type="entry name" value="Winged helix-like DNA-binding domain superfamily/Winged helix DNA-binding domain"/>
    <property type="match status" value="1"/>
</dbReference>
<organism evidence="1 2">
    <name type="scientific">Methanorbis rubei</name>
    <dbReference type="NCBI Taxonomy" id="3028300"/>
    <lineage>
        <taxon>Archaea</taxon>
        <taxon>Methanobacteriati</taxon>
        <taxon>Methanobacteriota</taxon>
        <taxon>Stenosarchaea group</taxon>
        <taxon>Methanomicrobia</taxon>
        <taxon>Methanomicrobiales</taxon>
        <taxon>Methanocorpusculaceae</taxon>
        <taxon>Methanorbis</taxon>
    </lineage>
</organism>
<dbReference type="InterPro" id="IPR036388">
    <property type="entry name" value="WH-like_DNA-bd_sf"/>
</dbReference>
<dbReference type="PANTHER" id="PTHR36216:SF1">
    <property type="entry name" value="HTH ARSR-TYPE DOMAIN-CONTAINING PROTEIN"/>
    <property type="match status" value="1"/>
</dbReference>
<dbReference type="InterPro" id="IPR036390">
    <property type="entry name" value="WH_DNA-bd_sf"/>
</dbReference>
<dbReference type="EMBL" id="JAWDKB010000004">
    <property type="protein sequence ID" value="MDV0443802.1"/>
    <property type="molecule type" value="Genomic_DNA"/>
</dbReference>
<name>A0AAE4MH23_9EURY</name>
<reference evidence="1 2" key="1">
    <citation type="submission" date="2023-06" db="EMBL/GenBank/DDBJ databases">
        <title>Genome sequence of Methancorpusculaceae sp. Cs1.</title>
        <authorList>
            <person name="Protasov E."/>
            <person name="Platt K."/>
            <person name="Poehlein A."/>
            <person name="Daniel R."/>
            <person name="Brune A."/>
        </authorList>
    </citation>
    <scope>NUCLEOTIDE SEQUENCE [LARGE SCALE GENOMIC DNA]</scope>
    <source>
        <strain evidence="1 2">Cs1</strain>
    </source>
</reference>
<gene>
    <name evidence="1" type="ORF">McpCs1_11830</name>
</gene>
<keyword evidence="2" id="KW-1185">Reference proteome</keyword>
<proteinExistence type="predicted"/>
<sequence length="167" mass="19532">MTLGDGPDAWKTGSLDPDSRPGRIYLFVDRNPGCSKQQIVDSVKISRGSVSYHLQRLARRYIIYSFPYHGNMCYYTSRQEPGSVEYCIFSLITRERLFFFFQTLYDHPNATRNELAVLMQVTTMTVQWYLSWFSDDRILAETFEEKSKRYALTSEACLVYERITAEP</sequence>
<evidence type="ECO:0000313" key="2">
    <source>
        <dbReference type="Proteomes" id="UP001283212"/>
    </source>
</evidence>
<dbReference type="RefSeq" id="WP_338096313.1">
    <property type="nucleotide sequence ID" value="NZ_JAWDKB010000004.1"/>
</dbReference>
<dbReference type="PANTHER" id="PTHR36216">
    <property type="entry name" value="TRANSCRIPTIONAL REGULATOR, TRMB"/>
    <property type="match status" value="1"/>
</dbReference>
<evidence type="ECO:0008006" key="3">
    <source>
        <dbReference type="Google" id="ProtNLM"/>
    </source>
</evidence>
<accession>A0AAE4MH23</accession>
<evidence type="ECO:0000313" key="1">
    <source>
        <dbReference type="EMBL" id="MDV0443802.1"/>
    </source>
</evidence>
<dbReference type="SUPFAM" id="SSF46785">
    <property type="entry name" value="Winged helix' DNA-binding domain"/>
    <property type="match status" value="1"/>
</dbReference>
<dbReference type="AlphaFoldDB" id="A0AAE4MH23"/>
<dbReference type="Proteomes" id="UP001283212">
    <property type="component" value="Unassembled WGS sequence"/>
</dbReference>
<protein>
    <recommendedName>
        <fullName evidence="3">ArsR family transcriptional regulator</fullName>
    </recommendedName>
</protein>